<dbReference type="HAMAP" id="MF_00678">
    <property type="entry name" value="UPF0262"/>
    <property type="match status" value="1"/>
</dbReference>
<dbReference type="AlphaFoldDB" id="A0A1Z1F925"/>
<reference evidence="2 3" key="1">
    <citation type="submission" date="2017-01" db="EMBL/GenBank/DDBJ databases">
        <title>Complete genome sequence of esterase-producing bacterium Croceicoccus marinus E4A9.</title>
        <authorList>
            <person name="Wu Y.-H."/>
            <person name="Cheng H."/>
            <person name="Xu L."/>
            <person name="Huo Y.-Y."/>
            <person name="Wang C.-S."/>
            <person name="Xu X.-W."/>
        </authorList>
    </citation>
    <scope>NUCLEOTIDE SEQUENCE [LARGE SCALE GENOMIC DNA]</scope>
    <source>
        <strain evidence="2 3">E4A9</strain>
    </source>
</reference>
<dbReference type="RefSeq" id="WP_066842738.1">
    <property type="nucleotide sequence ID" value="NZ_CP019602.1"/>
</dbReference>
<sequence>MSDPRITDITLDEATITWRNPDIEQERRVAIFDLIEENSFKPVRSWEAGHKGPYRLALSVVDGRLSISVKDEEGGELETLLLGLARFRRPIREYFAICDSYYQAIRKATASEIETIDMARRGIHNRATELLMERLEGKIETDFATARRLFTLICVLHIRG</sequence>
<evidence type="ECO:0000313" key="2">
    <source>
        <dbReference type="EMBL" id="ARU15290.1"/>
    </source>
</evidence>
<evidence type="ECO:0000256" key="1">
    <source>
        <dbReference type="HAMAP-Rule" id="MF_00678"/>
    </source>
</evidence>
<proteinExistence type="inferred from homology"/>
<organism evidence="2 3">
    <name type="scientific">Croceicoccus marinus</name>
    <dbReference type="NCBI Taxonomy" id="450378"/>
    <lineage>
        <taxon>Bacteria</taxon>
        <taxon>Pseudomonadati</taxon>
        <taxon>Pseudomonadota</taxon>
        <taxon>Alphaproteobacteria</taxon>
        <taxon>Sphingomonadales</taxon>
        <taxon>Erythrobacteraceae</taxon>
        <taxon>Croceicoccus</taxon>
    </lineage>
</organism>
<dbReference type="STRING" id="450378.GCA_001661675_00541"/>
<dbReference type="EMBL" id="CP019602">
    <property type="protein sequence ID" value="ARU15290.1"/>
    <property type="molecule type" value="Genomic_DNA"/>
</dbReference>
<dbReference type="Proteomes" id="UP000195807">
    <property type="component" value="Chromosome"/>
</dbReference>
<dbReference type="KEGG" id="cman:A9D14_02715"/>
<dbReference type="NCBIfam" id="NF002769">
    <property type="entry name" value="PRK02853.1"/>
    <property type="match status" value="1"/>
</dbReference>
<dbReference type="PIRSF" id="PIRSF032146">
    <property type="entry name" value="UCP032146"/>
    <property type="match status" value="1"/>
</dbReference>
<dbReference type="OrthoDB" id="9798434at2"/>
<keyword evidence="3" id="KW-1185">Reference proteome</keyword>
<protein>
    <recommendedName>
        <fullName evidence="1">UPF0262 protein A9D14_02715</fullName>
    </recommendedName>
</protein>
<name>A0A1Z1F925_9SPHN</name>
<dbReference type="InterPro" id="IPR008321">
    <property type="entry name" value="UCP032146"/>
</dbReference>
<gene>
    <name evidence="2" type="ORF">A9D14_02715</name>
</gene>
<dbReference type="Pfam" id="PF06793">
    <property type="entry name" value="UPF0262"/>
    <property type="match status" value="1"/>
</dbReference>
<comment type="similarity">
    <text evidence="1">Belongs to the UPF0262 family.</text>
</comment>
<evidence type="ECO:0000313" key="3">
    <source>
        <dbReference type="Proteomes" id="UP000195807"/>
    </source>
</evidence>
<accession>A0A1Z1F925</accession>